<dbReference type="GO" id="GO:0005525">
    <property type="term" value="F:GTP binding"/>
    <property type="evidence" value="ECO:0007669"/>
    <property type="project" value="UniProtKB-KW"/>
</dbReference>
<comment type="similarity">
    <text evidence="3">Belongs to the GTP cyclohydrolase I family.</text>
</comment>
<dbReference type="InterPro" id="IPR001474">
    <property type="entry name" value="GTP_CycHdrlase_I"/>
</dbReference>
<feature type="domain" description="GTP cyclohydrolase I" evidence="11">
    <location>
        <begin position="49"/>
        <end position="225"/>
    </location>
</feature>
<evidence type="ECO:0000256" key="7">
    <source>
        <dbReference type="ARBA" id="ARBA00022801"/>
    </source>
</evidence>
<dbReference type="CDD" id="cd00642">
    <property type="entry name" value="GTP_cyclohydro1"/>
    <property type="match status" value="1"/>
</dbReference>
<dbReference type="Gene3D" id="3.30.1130.10">
    <property type="match status" value="1"/>
</dbReference>
<evidence type="ECO:0000256" key="10">
    <source>
        <dbReference type="ARBA" id="ARBA00030854"/>
    </source>
</evidence>
<evidence type="ECO:0000256" key="8">
    <source>
        <dbReference type="ARBA" id="ARBA00023007"/>
    </source>
</evidence>
<evidence type="ECO:0000259" key="11">
    <source>
        <dbReference type="Pfam" id="PF01227"/>
    </source>
</evidence>
<dbReference type="InterPro" id="IPR043134">
    <property type="entry name" value="GTP-CH-I_N"/>
</dbReference>
<dbReference type="GO" id="GO:0046654">
    <property type="term" value="P:tetrahydrofolate biosynthetic process"/>
    <property type="evidence" value="ECO:0007669"/>
    <property type="project" value="InterPro"/>
</dbReference>
<reference evidence="12" key="1">
    <citation type="submission" date="2021-02" db="EMBL/GenBank/DDBJ databases">
        <authorList>
            <person name="Nowell W R."/>
        </authorList>
    </citation>
    <scope>NUCLEOTIDE SEQUENCE</scope>
    <source>
        <strain evidence="12">Ploen Becks lab</strain>
    </source>
</reference>
<comment type="pathway">
    <text evidence="2">Cofactor biosynthesis; 7,8-dihydroneopterin triphosphate biosynthesis; 7,8-dihydroneopterin triphosphate from GTP: step 1/1.</text>
</comment>
<dbReference type="EC" id="3.5.4.16" evidence="4"/>
<gene>
    <name evidence="12" type="ORF">OXX778_LOCUS4093</name>
</gene>
<protein>
    <recommendedName>
        <fullName evidence="5">GTP cyclohydrolase 1</fullName>
        <ecNumber evidence="4">3.5.4.16</ecNumber>
    </recommendedName>
    <alternativeName>
        <fullName evidence="10">GTP cyclohydrolase I</fullName>
    </alternativeName>
</protein>
<dbReference type="UniPathway" id="UPA00848">
    <property type="reaction ID" value="UER00151"/>
</dbReference>
<organism evidence="12 13">
    <name type="scientific">Brachionus calyciflorus</name>
    <dbReference type="NCBI Taxonomy" id="104777"/>
    <lineage>
        <taxon>Eukaryota</taxon>
        <taxon>Metazoa</taxon>
        <taxon>Spiralia</taxon>
        <taxon>Gnathifera</taxon>
        <taxon>Rotifera</taxon>
        <taxon>Eurotatoria</taxon>
        <taxon>Monogononta</taxon>
        <taxon>Pseudotrocha</taxon>
        <taxon>Ploima</taxon>
        <taxon>Brachionidae</taxon>
        <taxon>Brachionus</taxon>
    </lineage>
</organism>
<accession>A0A813PFQ5</accession>
<dbReference type="FunFam" id="1.10.286.10:FF:000003">
    <property type="entry name" value="GTP cyclohydrolase 1"/>
    <property type="match status" value="1"/>
</dbReference>
<dbReference type="PROSITE" id="PS00860">
    <property type="entry name" value="GTP_CYCLOHYDROL_1_2"/>
    <property type="match status" value="1"/>
</dbReference>
<dbReference type="SUPFAM" id="SSF55620">
    <property type="entry name" value="Tetrahydrobiopterin biosynthesis enzymes-like"/>
    <property type="match status" value="1"/>
</dbReference>
<dbReference type="EMBL" id="CAJNOC010000390">
    <property type="protein sequence ID" value="CAF0754428.1"/>
    <property type="molecule type" value="Genomic_DNA"/>
</dbReference>
<dbReference type="InterPro" id="IPR043133">
    <property type="entry name" value="GTP-CH-I_C/QueF"/>
</dbReference>
<evidence type="ECO:0000256" key="6">
    <source>
        <dbReference type="ARBA" id="ARBA00022741"/>
    </source>
</evidence>
<evidence type="ECO:0000256" key="9">
    <source>
        <dbReference type="ARBA" id="ARBA00023134"/>
    </source>
</evidence>
<dbReference type="AlphaFoldDB" id="A0A813PFQ5"/>
<keyword evidence="13" id="KW-1185">Reference proteome</keyword>
<dbReference type="NCBIfam" id="TIGR00063">
    <property type="entry name" value="folE"/>
    <property type="match status" value="1"/>
</dbReference>
<proteinExistence type="inferred from homology"/>
<evidence type="ECO:0000313" key="13">
    <source>
        <dbReference type="Proteomes" id="UP000663879"/>
    </source>
</evidence>
<keyword evidence="7" id="KW-0378">Hydrolase</keyword>
<dbReference type="InterPro" id="IPR020602">
    <property type="entry name" value="GTP_CycHdrlase_I_dom"/>
</dbReference>
<comment type="catalytic activity">
    <reaction evidence="1">
        <text>GTP + H2O = 7,8-dihydroneopterin 3'-triphosphate + formate + H(+)</text>
        <dbReference type="Rhea" id="RHEA:17473"/>
        <dbReference type="ChEBI" id="CHEBI:15377"/>
        <dbReference type="ChEBI" id="CHEBI:15378"/>
        <dbReference type="ChEBI" id="CHEBI:15740"/>
        <dbReference type="ChEBI" id="CHEBI:37565"/>
        <dbReference type="ChEBI" id="CHEBI:58462"/>
        <dbReference type="EC" id="3.5.4.16"/>
    </reaction>
</comment>
<dbReference type="GO" id="GO:0006729">
    <property type="term" value="P:tetrahydrobiopterin biosynthetic process"/>
    <property type="evidence" value="ECO:0007669"/>
    <property type="project" value="UniProtKB-KW"/>
</dbReference>
<dbReference type="GO" id="GO:0005737">
    <property type="term" value="C:cytoplasm"/>
    <property type="evidence" value="ECO:0007669"/>
    <property type="project" value="TreeGrafter"/>
</dbReference>
<evidence type="ECO:0000256" key="4">
    <source>
        <dbReference type="ARBA" id="ARBA00012715"/>
    </source>
</evidence>
<comment type="caution">
    <text evidence="12">The sequence shown here is derived from an EMBL/GenBank/DDBJ whole genome shotgun (WGS) entry which is preliminary data.</text>
</comment>
<dbReference type="GO" id="GO:0003934">
    <property type="term" value="F:GTP cyclohydrolase I activity"/>
    <property type="evidence" value="ECO:0007669"/>
    <property type="project" value="UniProtKB-EC"/>
</dbReference>
<dbReference type="PANTHER" id="PTHR11109:SF7">
    <property type="entry name" value="GTP CYCLOHYDROLASE 1"/>
    <property type="match status" value="1"/>
</dbReference>
<dbReference type="NCBIfam" id="NF006826">
    <property type="entry name" value="PRK09347.1-3"/>
    <property type="match status" value="1"/>
</dbReference>
<keyword evidence="9" id="KW-0342">GTP-binding</keyword>
<dbReference type="FunFam" id="3.30.1130.10:FF:000012">
    <property type="entry name" value="GTP cyclohydrolase 1"/>
    <property type="match status" value="1"/>
</dbReference>
<dbReference type="Gene3D" id="1.10.286.10">
    <property type="match status" value="1"/>
</dbReference>
<keyword evidence="6" id="KW-0547">Nucleotide-binding</keyword>
<dbReference type="HAMAP" id="MF_00223">
    <property type="entry name" value="FolE"/>
    <property type="match status" value="1"/>
</dbReference>
<evidence type="ECO:0000256" key="3">
    <source>
        <dbReference type="ARBA" id="ARBA00008085"/>
    </source>
</evidence>
<name>A0A813PFQ5_9BILA</name>
<dbReference type="GO" id="GO:0008270">
    <property type="term" value="F:zinc ion binding"/>
    <property type="evidence" value="ECO:0007669"/>
    <property type="project" value="TreeGrafter"/>
</dbReference>
<dbReference type="Proteomes" id="UP000663879">
    <property type="component" value="Unassembled WGS sequence"/>
</dbReference>
<dbReference type="PROSITE" id="PS00859">
    <property type="entry name" value="GTP_CYCLOHYDROL_1_1"/>
    <property type="match status" value="1"/>
</dbReference>
<evidence type="ECO:0000256" key="5">
    <source>
        <dbReference type="ARBA" id="ARBA00017272"/>
    </source>
</evidence>
<evidence type="ECO:0000256" key="2">
    <source>
        <dbReference type="ARBA" id="ARBA00005080"/>
    </source>
</evidence>
<dbReference type="NCBIfam" id="NF006825">
    <property type="entry name" value="PRK09347.1-2"/>
    <property type="match status" value="1"/>
</dbReference>
<keyword evidence="8" id="KW-0783">Tetrahydrobiopterin biosynthesis</keyword>
<dbReference type="InterPro" id="IPR018234">
    <property type="entry name" value="GTP_CycHdrlase_I_CS"/>
</dbReference>
<sequence length="228" mass="25980">METKKIKCDKTKENCNGHLQLDFNGNELKIFNGKEISENNKELQTKEISSAYLNIINSIGEDSSRQGLLKTPERAAKAILHFTKGYNETLQEVVKDAIFDENTDELVLVKDIEMFSLCEHHLVPFMGKVSVGYLPNKKVLGLSKIARIVEMYSRRLQVQERLTNQIADALQEILNPRGVAVIVEATHMCMVMRGVEKFNSKTVSSSMRGEFRTNPKTREEFFHLVKSN</sequence>
<evidence type="ECO:0000256" key="1">
    <source>
        <dbReference type="ARBA" id="ARBA00001052"/>
    </source>
</evidence>
<dbReference type="OrthoDB" id="4966at2759"/>
<dbReference type="PANTHER" id="PTHR11109">
    <property type="entry name" value="GTP CYCLOHYDROLASE I"/>
    <property type="match status" value="1"/>
</dbReference>
<dbReference type="Pfam" id="PF01227">
    <property type="entry name" value="GTP_cyclohydroI"/>
    <property type="match status" value="1"/>
</dbReference>
<evidence type="ECO:0000313" key="12">
    <source>
        <dbReference type="EMBL" id="CAF0754428.1"/>
    </source>
</evidence>